<dbReference type="PANTHER" id="PTHR20883:SF48">
    <property type="entry name" value="ECTOINE DIOXYGENASE"/>
    <property type="match status" value="1"/>
</dbReference>
<dbReference type="GO" id="GO:0051213">
    <property type="term" value="F:dioxygenase activity"/>
    <property type="evidence" value="ECO:0007669"/>
    <property type="project" value="UniProtKB-KW"/>
</dbReference>
<keyword evidence="2" id="KW-0223">Dioxygenase</keyword>
<proteinExistence type="predicted"/>
<sequence>MDTQYRLTPEQKQQFEQDGFVIVKGLFGADEIERLKANFMEMHAGGPIAGCFEPVPVEQAGGDILKAYPRMMHPHRVNRMAFEYMLDARVMSVLAELFGEEPLAAQSMFYFKPPGARGQALHQDNFYLKIEPGTCIAAWTAVDPADEENGGMFVARGSHREPIYCPQQADPAVSFTKDYVELPAGMELVQARMEAGDVLFFNGSVIHGSQPNTSRDRFRRSFICHYAGVSTTRAGRFYSPMYRADGTAVTIEDNPDGGPCGAEHEKQHGPH</sequence>
<dbReference type="Proteomes" id="UP000031967">
    <property type="component" value="Unassembled WGS sequence"/>
</dbReference>
<feature type="region of interest" description="Disordered" evidence="1">
    <location>
        <begin position="248"/>
        <end position="271"/>
    </location>
</feature>
<dbReference type="Pfam" id="PF05721">
    <property type="entry name" value="PhyH"/>
    <property type="match status" value="1"/>
</dbReference>
<dbReference type="InterPro" id="IPR008775">
    <property type="entry name" value="Phytyl_CoA_dOase-like"/>
</dbReference>
<evidence type="ECO:0000256" key="1">
    <source>
        <dbReference type="SAM" id="MobiDB-lite"/>
    </source>
</evidence>
<keyword evidence="3" id="KW-1185">Reference proteome</keyword>
<name>A0ABR5A4X2_9BACL</name>
<organism evidence="2 3">
    <name type="scientific">Gordoniibacillus kamchatkensis</name>
    <dbReference type="NCBI Taxonomy" id="1590651"/>
    <lineage>
        <taxon>Bacteria</taxon>
        <taxon>Bacillati</taxon>
        <taxon>Bacillota</taxon>
        <taxon>Bacilli</taxon>
        <taxon>Bacillales</taxon>
        <taxon>Paenibacillaceae</taxon>
        <taxon>Gordoniibacillus</taxon>
    </lineage>
</organism>
<reference evidence="2 3" key="1">
    <citation type="submission" date="2014-12" db="EMBL/GenBank/DDBJ databases">
        <title>Draft genome sequence of Paenibacillus kamchatkensis strain B-2647.</title>
        <authorList>
            <person name="Karlyshev A.V."/>
            <person name="Kudryashova E.B."/>
        </authorList>
    </citation>
    <scope>NUCLEOTIDE SEQUENCE [LARGE SCALE GENOMIC DNA]</scope>
    <source>
        <strain evidence="2 3">VKM B-2647</strain>
    </source>
</reference>
<protein>
    <submittedName>
        <fullName evidence="2">Phytanoyl-CoA dioxygenase</fullName>
    </submittedName>
</protein>
<dbReference type="Gene3D" id="2.60.120.620">
    <property type="entry name" value="q2cbj1_9rhob like domain"/>
    <property type="match status" value="1"/>
</dbReference>
<feature type="compositionally biased region" description="Basic and acidic residues" evidence="1">
    <location>
        <begin position="262"/>
        <end position="271"/>
    </location>
</feature>
<keyword evidence="2" id="KW-0560">Oxidoreductase</keyword>
<dbReference type="SUPFAM" id="SSF51197">
    <property type="entry name" value="Clavaminate synthase-like"/>
    <property type="match status" value="1"/>
</dbReference>
<comment type="caution">
    <text evidence="2">The sequence shown here is derived from an EMBL/GenBank/DDBJ whole genome shotgun (WGS) entry which is preliminary data.</text>
</comment>
<dbReference type="PANTHER" id="PTHR20883">
    <property type="entry name" value="PHYTANOYL-COA DIOXYGENASE DOMAIN CONTAINING 1"/>
    <property type="match status" value="1"/>
</dbReference>
<evidence type="ECO:0000313" key="3">
    <source>
        <dbReference type="Proteomes" id="UP000031967"/>
    </source>
</evidence>
<dbReference type="EMBL" id="JXAK01000116">
    <property type="protein sequence ID" value="KIL36091.1"/>
    <property type="molecule type" value="Genomic_DNA"/>
</dbReference>
<evidence type="ECO:0000313" key="2">
    <source>
        <dbReference type="EMBL" id="KIL36091.1"/>
    </source>
</evidence>
<gene>
    <name evidence="2" type="ORF">SD70_31860</name>
</gene>
<accession>A0ABR5A4X2</accession>